<comment type="caution">
    <text evidence="1">The sequence shown here is derived from an EMBL/GenBank/DDBJ whole genome shotgun (WGS) entry which is preliminary data.</text>
</comment>
<keyword evidence="2" id="KW-1185">Reference proteome</keyword>
<gene>
    <name evidence="1" type="ORF">Bca52824_025881</name>
</gene>
<dbReference type="Gene3D" id="3.40.47.10">
    <property type="match status" value="1"/>
</dbReference>
<evidence type="ECO:0000313" key="2">
    <source>
        <dbReference type="Proteomes" id="UP000886595"/>
    </source>
</evidence>
<dbReference type="InterPro" id="IPR016039">
    <property type="entry name" value="Thiolase-like"/>
</dbReference>
<dbReference type="EMBL" id="JAAMPC010000006">
    <property type="protein sequence ID" value="KAG2306133.1"/>
    <property type="molecule type" value="Genomic_DNA"/>
</dbReference>
<sequence>MNTDAGEHRSSHTSRLGMVTPLGRDVETRWRRLTGGDCGIRGLTPDDLKMNSFDDETKSYTFDQLSSKVAAFVHMEQTRTELLSRQSCLFDVAEISFLCSRFCKIIYVI</sequence>
<dbReference type="GO" id="GO:0016746">
    <property type="term" value="F:acyltransferase activity"/>
    <property type="evidence" value="ECO:0007669"/>
    <property type="project" value="InterPro"/>
</dbReference>
<evidence type="ECO:0000313" key="1">
    <source>
        <dbReference type="EMBL" id="KAG2306133.1"/>
    </source>
</evidence>
<organism evidence="1 2">
    <name type="scientific">Brassica carinata</name>
    <name type="common">Ethiopian mustard</name>
    <name type="synonym">Abyssinian cabbage</name>
    <dbReference type="NCBI Taxonomy" id="52824"/>
    <lineage>
        <taxon>Eukaryota</taxon>
        <taxon>Viridiplantae</taxon>
        <taxon>Streptophyta</taxon>
        <taxon>Embryophyta</taxon>
        <taxon>Tracheophyta</taxon>
        <taxon>Spermatophyta</taxon>
        <taxon>Magnoliopsida</taxon>
        <taxon>eudicotyledons</taxon>
        <taxon>Gunneridae</taxon>
        <taxon>Pentapetalae</taxon>
        <taxon>rosids</taxon>
        <taxon>malvids</taxon>
        <taxon>Brassicales</taxon>
        <taxon>Brassicaceae</taxon>
        <taxon>Brassiceae</taxon>
        <taxon>Brassica</taxon>
    </lineage>
</organism>
<accession>A0A8X7SH12</accession>
<dbReference type="OrthoDB" id="1730291at2759"/>
<dbReference type="Proteomes" id="UP000886595">
    <property type="component" value="Unassembled WGS sequence"/>
</dbReference>
<dbReference type="AlphaFoldDB" id="A0A8X7SH12"/>
<dbReference type="SUPFAM" id="SSF53901">
    <property type="entry name" value="Thiolase-like"/>
    <property type="match status" value="1"/>
</dbReference>
<proteinExistence type="predicted"/>
<protein>
    <submittedName>
        <fullName evidence="1">Uncharacterized protein</fullName>
    </submittedName>
</protein>
<name>A0A8X7SH12_BRACI</name>
<reference evidence="1 2" key="1">
    <citation type="submission" date="2020-02" db="EMBL/GenBank/DDBJ databases">
        <authorList>
            <person name="Ma Q."/>
            <person name="Huang Y."/>
            <person name="Song X."/>
            <person name="Pei D."/>
        </authorList>
    </citation>
    <scope>NUCLEOTIDE SEQUENCE [LARGE SCALE GENOMIC DNA]</scope>
    <source>
        <strain evidence="1">Sxm20200214</strain>
        <tissue evidence="1">Leaf</tissue>
    </source>
</reference>